<evidence type="ECO:0000313" key="4">
    <source>
        <dbReference type="EMBL" id="PJZ28196.1"/>
    </source>
</evidence>
<dbReference type="EMBL" id="NPDP01000045">
    <property type="protein sequence ID" value="PJZ28196.1"/>
    <property type="molecule type" value="Genomic_DNA"/>
</dbReference>
<gene>
    <name evidence="4" type="ORF">CH378_19020</name>
    <name evidence="3" type="ORF">EFP84_05765</name>
</gene>
<sequence>MDQSVQLHVPLYFGLKKEYIMKIEFNKFLILKTIAGFILLGSAFPVLPLDGPFTDNLNGTVTSGSGLVWQKCSRGQDPTNCSVSVATTSNWSAALAYCNSLGLGGRVWRLPKIKELISLVDHGRTSNPIINIVAFPNTQGAFYWTSTSGISTGTSPNLAPTDPDTDPQVHIVSSVAGNDNTYQIPQNTKYRKMAYIVDFRMGGVIEFLKSDATTAYVRCVSGP</sequence>
<feature type="domain" description="Lcl C-terminal" evidence="2">
    <location>
        <begin position="64"/>
        <end position="220"/>
    </location>
</feature>
<evidence type="ECO:0000313" key="3">
    <source>
        <dbReference type="EMBL" id="AYV55061.1"/>
    </source>
</evidence>
<proteinExistence type="predicted"/>
<keyword evidence="1" id="KW-0472">Membrane</keyword>
<dbReference type="EMBL" id="CP033614">
    <property type="protein sequence ID" value="AYV55061.1"/>
    <property type="molecule type" value="Genomic_DNA"/>
</dbReference>
<dbReference type="InterPro" id="IPR011460">
    <property type="entry name" value="Lcl_C"/>
</dbReference>
<feature type="transmembrane region" description="Helical" evidence="1">
    <location>
        <begin position="29"/>
        <end position="47"/>
    </location>
</feature>
<name>A0A5F1XVD3_9LEPT</name>
<evidence type="ECO:0000256" key="1">
    <source>
        <dbReference type="SAM" id="Phobius"/>
    </source>
</evidence>
<accession>A0A5F1XVD3</accession>
<dbReference type="PANTHER" id="PTHR35812:SF1">
    <property type="entry name" value="LIPOPROTEIN"/>
    <property type="match status" value="1"/>
</dbReference>
<dbReference type="Proteomes" id="UP000276407">
    <property type="component" value="Chromosome 1"/>
</dbReference>
<evidence type="ECO:0000313" key="5">
    <source>
        <dbReference type="Proteomes" id="UP000231919"/>
    </source>
</evidence>
<keyword evidence="1" id="KW-0812">Transmembrane</keyword>
<keyword evidence="1" id="KW-1133">Transmembrane helix</keyword>
<evidence type="ECO:0000259" key="2">
    <source>
        <dbReference type="Pfam" id="PF07603"/>
    </source>
</evidence>
<dbReference type="Proteomes" id="UP000231919">
    <property type="component" value="Unassembled WGS sequence"/>
</dbReference>
<keyword evidence="5" id="KW-1185">Reference proteome</keyword>
<reference evidence="4 5" key="1">
    <citation type="submission" date="2017-07" db="EMBL/GenBank/DDBJ databases">
        <title>Leptospira spp. isolated from tropical soils.</title>
        <authorList>
            <person name="Thibeaux R."/>
            <person name="Iraola G."/>
            <person name="Ferres I."/>
            <person name="Bierque E."/>
            <person name="Girault D."/>
            <person name="Soupe-Gilbert M.-E."/>
            <person name="Picardeau M."/>
            <person name="Goarant C."/>
        </authorList>
    </citation>
    <scope>NUCLEOTIDE SEQUENCE [LARGE SCALE GENOMIC DNA]</scope>
    <source>
        <strain evidence="4 5">JW2-C-B1</strain>
    </source>
</reference>
<dbReference type="Pfam" id="PF07603">
    <property type="entry name" value="Lcl_C"/>
    <property type="match status" value="1"/>
</dbReference>
<dbReference type="KEGG" id="lkm:EFP84_05765"/>
<reference evidence="3 6" key="2">
    <citation type="submission" date="2018-11" db="EMBL/GenBank/DDBJ databases">
        <title>Complete genome sequence of Leptospira kmetyi isolate LS 001/16 from soil sample associated with a leptospirosis patient in Kelantan.</title>
        <authorList>
            <person name="Muhammad Yusoff F."/>
            <person name="Muhammad Yusoff S."/>
            <person name="Ahmad M.N."/>
            <person name="Yusof N.Y."/>
            <person name="Aziah I."/>
        </authorList>
    </citation>
    <scope>NUCLEOTIDE SEQUENCE [LARGE SCALE GENOMIC DNA]</scope>
    <source>
        <strain evidence="3 6">LS 001/16</strain>
    </source>
</reference>
<dbReference type="PANTHER" id="PTHR35812">
    <property type="entry name" value="LIPOPROTEIN"/>
    <property type="match status" value="1"/>
</dbReference>
<organism evidence="3 6">
    <name type="scientific">Leptospira kmetyi</name>
    <dbReference type="NCBI Taxonomy" id="408139"/>
    <lineage>
        <taxon>Bacteria</taxon>
        <taxon>Pseudomonadati</taxon>
        <taxon>Spirochaetota</taxon>
        <taxon>Spirochaetia</taxon>
        <taxon>Leptospirales</taxon>
        <taxon>Leptospiraceae</taxon>
        <taxon>Leptospira</taxon>
    </lineage>
</organism>
<dbReference type="AlphaFoldDB" id="A0A5F1XVD3"/>
<protein>
    <submittedName>
        <fullName evidence="3">DUF1566 domain-containing protein</fullName>
    </submittedName>
</protein>
<evidence type="ECO:0000313" key="6">
    <source>
        <dbReference type="Proteomes" id="UP000276407"/>
    </source>
</evidence>